<organism evidence="1 2">
    <name type="scientific">Ixodes persulcatus</name>
    <name type="common">Taiga tick</name>
    <dbReference type="NCBI Taxonomy" id="34615"/>
    <lineage>
        <taxon>Eukaryota</taxon>
        <taxon>Metazoa</taxon>
        <taxon>Ecdysozoa</taxon>
        <taxon>Arthropoda</taxon>
        <taxon>Chelicerata</taxon>
        <taxon>Arachnida</taxon>
        <taxon>Acari</taxon>
        <taxon>Parasitiformes</taxon>
        <taxon>Ixodida</taxon>
        <taxon>Ixodoidea</taxon>
        <taxon>Ixodidae</taxon>
        <taxon>Ixodinae</taxon>
        <taxon>Ixodes</taxon>
    </lineage>
</organism>
<gene>
    <name evidence="1" type="ORF">HPB47_000159</name>
</gene>
<name>A0AC60PT68_IXOPE</name>
<sequence length="318" mass="34885">MGPKGSNLPRARLNHQDVLFPGHGKATHNQTWAGEPAWLGGLQDVEDVVNEAINFPPFAHNFLDHAKGFKGAPHRVHRDVESDPVELDAKLSLTRVNDETKPAFNFQVTGFPKLGLVFRRAQLERPDVAHLESTQTSHARQNAHLVQRPSAILDLIRSTFAEPLDRKAAVSFNFASGPGSIRWTKMSKFIDVSLQLLLAVLEPSWPLPTGDGNIIVGGNVTTRKSMDHTTGVFPNPATMTHIHPSLYPTSACPLCGAHANLAHIIWACPRDPFPEIPSEERWEASLRSPDPDLQARLVKRAEEVAGKPRPTATTGPPT</sequence>
<comment type="caution">
    <text evidence="1">The sequence shown here is derived from an EMBL/GenBank/DDBJ whole genome shotgun (WGS) entry which is preliminary data.</text>
</comment>
<protein>
    <submittedName>
        <fullName evidence="1">Uncharacterized protein</fullName>
    </submittedName>
</protein>
<accession>A0AC60PT68</accession>
<dbReference type="EMBL" id="JABSTQ010010016">
    <property type="protein sequence ID" value="KAG0424091.1"/>
    <property type="molecule type" value="Genomic_DNA"/>
</dbReference>
<evidence type="ECO:0000313" key="2">
    <source>
        <dbReference type="Proteomes" id="UP000805193"/>
    </source>
</evidence>
<evidence type="ECO:0000313" key="1">
    <source>
        <dbReference type="EMBL" id="KAG0424091.1"/>
    </source>
</evidence>
<proteinExistence type="predicted"/>
<reference evidence="1 2" key="1">
    <citation type="journal article" date="2020" name="Cell">
        <title>Large-Scale Comparative Analyses of Tick Genomes Elucidate Their Genetic Diversity and Vector Capacities.</title>
        <authorList>
            <consortium name="Tick Genome and Microbiome Consortium (TIGMIC)"/>
            <person name="Jia N."/>
            <person name="Wang J."/>
            <person name="Shi W."/>
            <person name="Du L."/>
            <person name="Sun Y."/>
            <person name="Zhan W."/>
            <person name="Jiang J.F."/>
            <person name="Wang Q."/>
            <person name="Zhang B."/>
            <person name="Ji P."/>
            <person name="Bell-Sakyi L."/>
            <person name="Cui X.M."/>
            <person name="Yuan T.T."/>
            <person name="Jiang B.G."/>
            <person name="Yang W.F."/>
            <person name="Lam T.T."/>
            <person name="Chang Q.C."/>
            <person name="Ding S.J."/>
            <person name="Wang X.J."/>
            <person name="Zhu J.G."/>
            <person name="Ruan X.D."/>
            <person name="Zhao L."/>
            <person name="Wei J.T."/>
            <person name="Ye R.Z."/>
            <person name="Que T.C."/>
            <person name="Du C.H."/>
            <person name="Zhou Y.H."/>
            <person name="Cheng J.X."/>
            <person name="Dai P.F."/>
            <person name="Guo W.B."/>
            <person name="Han X.H."/>
            <person name="Huang E.J."/>
            <person name="Li L.F."/>
            <person name="Wei W."/>
            <person name="Gao Y.C."/>
            <person name="Liu J.Z."/>
            <person name="Shao H.Z."/>
            <person name="Wang X."/>
            <person name="Wang C.C."/>
            <person name="Yang T.C."/>
            <person name="Huo Q.B."/>
            <person name="Li W."/>
            <person name="Chen H.Y."/>
            <person name="Chen S.E."/>
            <person name="Zhou L.G."/>
            <person name="Ni X.B."/>
            <person name="Tian J.H."/>
            <person name="Sheng Y."/>
            <person name="Liu T."/>
            <person name="Pan Y.S."/>
            <person name="Xia L.Y."/>
            <person name="Li J."/>
            <person name="Zhao F."/>
            <person name="Cao W.C."/>
        </authorList>
    </citation>
    <scope>NUCLEOTIDE SEQUENCE [LARGE SCALE GENOMIC DNA]</scope>
    <source>
        <strain evidence="1">Iper-2018</strain>
    </source>
</reference>
<keyword evidence="2" id="KW-1185">Reference proteome</keyword>
<dbReference type="Proteomes" id="UP000805193">
    <property type="component" value="Unassembled WGS sequence"/>
</dbReference>